<accession>A0ABT0M3T4</accession>
<keyword evidence="2" id="KW-1185">Reference proteome</keyword>
<organism evidence="1 2">
    <name type="scientific">Roseinatronobacter domitianus</name>
    <dbReference type="NCBI Taxonomy" id="2940293"/>
    <lineage>
        <taxon>Bacteria</taxon>
        <taxon>Pseudomonadati</taxon>
        <taxon>Pseudomonadota</taxon>
        <taxon>Alphaproteobacteria</taxon>
        <taxon>Rhodobacterales</taxon>
        <taxon>Paracoccaceae</taxon>
        <taxon>Roseinatronobacter</taxon>
    </lineage>
</organism>
<reference evidence="1 2" key="1">
    <citation type="submission" date="2022-05" db="EMBL/GenBank/DDBJ databases">
        <title>Seasonal and diel survey of microbial diversity of the Tyrrhenian coast.</title>
        <authorList>
            <person name="Gattoni G."/>
            <person name="Corral P."/>
        </authorList>
    </citation>
    <scope>NUCLEOTIDE SEQUENCE [LARGE SCALE GENOMIC DNA]</scope>
    <source>
        <strain evidence="1 2">V10</strain>
    </source>
</reference>
<name>A0ABT0M3T4_9RHOB</name>
<gene>
    <name evidence="1" type="ORF">M3N55_12340</name>
</gene>
<evidence type="ECO:0000313" key="1">
    <source>
        <dbReference type="EMBL" id="MCL1629521.1"/>
    </source>
</evidence>
<protein>
    <recommendedName>
        <fullName evidence="3">HEAT repeat domain-containing protein</fullName>
    </recommendedName>
</protein>
<dbReference type="RefSeq" id="WP_249059517.1">
    <property type="nucleotide sequence ID" value="NZ_JALZWP010000012.1"/>
</dbReference>
<proteinExistence type="predicted"/>
<evidence type="ECO:0000313" key="2">
    <source>
        <dbReference type="Proteomes" id="UP001202550"/>
    </source>
</evidence>
<evidence type="ECO:0008006" key="3">
    <source>
        <dbReference type="Google" id="ProtNLM"/>
    </source>
</evidence>
<dbReference type="EMBL" id="JALZWP010000012">
    <property type="protein sequence ID" value="MCL1629521.1"/>
    <property type="molecule type" value="Genomic_DNA"/>
</dbReference>
<dbReference type="Proteomes" id="UP001202550">
    <property type="component" value="Unassembled WGS sequence"/>
</dbReference>
<comment type="caution">
    <text evidence="1">The sequence shown here is derived from an EMBL/GenBank/DDBJ whole genome shotgun (WGS) entry which is preliminary data.</text>
</comment>
<sequence length="270" mass="29383">MPRPDPRQLDLFSIPIRAPSQAVTHVAEAAVPFRSIDPDDLDDGKLLEAFRTSTLTDTVFLAEAIVRRQPTGWQYAAMHVWNRFFGFEHGGTLPEQRAVLGLVRDLLGRPVLTEILRRGGIPESLNGGLLQAAAACDHPLPADLVRSGLLSRDEALREAALRMAISSGVEPLELHTLLTDRQIAVRDLAAIVLAEVGDPESRGSLFLNLKARPSERGLDALALFMDEDAIIQLGQLARAHPKWVGHIRGLIEDSAHPKAPSIIATLPIAV</sequence>